<keyword evidence="2" id="KW-0238">DNA-binding</keyword>
<proteinExistence type="predicted"/>
<dbReference type="FunFam" id="1.10.10.10:FF:000403">
    <property type="entry name" value="ArsR family transcriptional regulator"/>
    <property type="match status" value="1"/>
</dbReference>
<feature type="domain" description="HTH arsR-type" evidence="4">
    <location>
        <begin position="3"/>
        <end position="99"/>
    </location>
</feature>
<dbReference type="InterPro" id="IPR011991">
    <property type="entry name" value="ArsR-like_HTH"/>
</dbReference>
<dbReference type="Pfam" id="PF01022">
    <property type="entry name" value="HTH_5"/>
    <property type="match status" value="1"/>
</dbReference>
<reference evidence="5 6" key="1">
    <citation type="submission" date="2019-08" db="EMBL/GenBank/DDBJ databases">
        <title>Draft genome analysis of Rheinheimera tangshanensis isolated from the roots of fresh rice plants (Oryza sativa).</title>
        <authorList>
            <person name="Yu Q."/>
            <person name="Qi Y."/>
            <person name="Zhang H."/>
            <person name="Pu J."/>
        </authorList>
    </citation>
    <scope>NUCLEOTIDE SEQUENCE [LARGE SCALE GENOMIC DNA]</scope>
    <source>
        <strain evidence="5 6">JA3-B52</strain>
    </source>
</reference>
<dbReference type="InterPro" id="IPR001845">
    <property type="entry name" value="HTH_ArsR_DNA-bd_dom"/>
</dbReference>
<protein>
    <submittedName>
        <fullName evidence="5">Winged helix-turn-helix transcriptional regulator</fullName>
    </submittedName>
</protein>
<sequence length="99" mass="11344">MKLEEMLKNSAQAAKLLKAVSNERRLLILCYLLESELSVTEMNDKLGLSQSALSQHLAVLRRQKLVKTRKEAQTVFYRIQSEEAVALIGLLHKLYCEKK</sequence>
<dbReference type="PROSITE" id="PS50987">
    <property type="entry name" value="HTH_ARSR_2"/>
    <property type="match status" value="1"/>
</dbReference>
<evidence type="ECO:0000313" key="6">
    <source>
        <dbReference type="Proteomes" id="UP000321814"/>
    </source>
</evidence>
<evidence type="ECO:0000256" key="3">
    <source>
        <dbReference type="ARBA" id="ARBA00023163"/>
    </source>
</evidence>
<dbReference type="PRINTS" id="PR00778">
    <property type="entry name" value="HTHARSR"/>
</dbReference>
<dbReference type="InterPro" id="IPR036388">
    <property type="entry name" value="WH-like_DNA-bd_sf"/>
</dbReference>
<evidence type="ECO:0000313" key="5">
    <source>
        <dbReference type="EMBL" id="TXK81250.1"/>
    </source>
</evidence>
<dbReference type="Proteomes" id="UP000321814">
    <property type="component" value="Unassembled WGS sequence"/>
</dbReference>
<keyword evidence="1" id="KW-0805">Transcription regulation</keyword>
<dbReference type="GO" id="GO:0003700">
    <property type="term" value="F:DNA-binding transcription factor activity"/>
    <property type="evidence" value="ECO:0007669"/>
    <property type="project" value="InterPro"/>
</dbReference>
<dbReference type="PANTHER" id="PTHR33154:SF28">
    <property type="entry name" value="HTH-TYPE TRANSCRIPTIONAL REGULATOR YGAV-RELATED"/>
    <property type="match status" value="1"/>
</dbReference>
<gene>
    <name evidence="5" type="ORF">FU839_09020</name>
</gene>
<comment type="caution">
    <text evidence="5">The sequence shown here is derived from an EMBL/GenBank/DDBJ whole genome shotgun (WGS) entry which is preliminary data.</text>
</comment>
<accession>A0A5C8M1I8</accession>
<dbReference type="EMBL" id="VRLR01000004">
    <property type="protein sequence ID" value="TXK81250.1"/>
    <property type="molecule type" value="Genomic_DNA"/>
</dbReference>
<dbReference type="AlphaFoldDB" id="A0A5C8M1I8"/>
<keyword evidence="6" id="KW-1185">Reference proteome</keyword>
<evidence type="ECO:0000259" key="4">
    <source>
        <dbReference type="PROSITE" id="PS50987"/>
    </source>
</evidence>
<organism evidence="5 6">
    <name type="scientific">Rheinheimera tangshanensis</name>
    <dbReference type="NCBI Taxonomy" id="400153"/>
    <lineage>
        <taxon>Bacteria</taxon>
        <taxon>Pseudomonadati</taxon>
        <taxon>Pseudomonadota</taxon>
        <taxon>Gammaproteobacteria</taxon>
        <taxon>Chromatiales</taxon>
        <taxon>Chromatiaceae</taxon>
        <taxon>Rheinheimera</taxon>
    </lineage>
</organism>
<keyword evidence="3" id="KW-0804">Transcription</keyword>
<dbReference type="NCBIfam" id="NF033788">
    <property type="entry name" value="HTH_metalloreg"/>
    <property type="match status" value="1"/>
</dbReference>
<dbReference type="SMART" id="SM00418">
    <property type="entry name" value="HTH_ARSR"/>
    <property type="match status" value="1"/>
</dbReference>
<dbReference type="InterPro" id="IPR036390">
    <property type="entry name" value="WH_DNA-bd_sf"/>
</dbReference>
<dbReference type="RefSeq" id="WP_147904088.1">
    <property type="nucleotide sequence ID" value="NZ_BAAAGC010000007.1"/>
</dbReference>
<dbReference type="PANTHER" id="PTHR33154">
    <property type="entry name" value="TRANSCRIPTIONAL REGULATOR, ARSR FAMILY"/>
    <property type="match status" value="1"/>
</dbReference>
<dbReference type="OrthoDB" id="9796124at2"/>
<evidence type="ECO:0000256" key="2">
    <source>
        <dbReference type="ARBA" id="ARBA00023125"/>
    </source>
</evidence>
<dbReference type="SUPFAM" id="SSF46785">
    <property type="entry name" value="Winged helix' DNA-binding domain"/>
    <property type="match status" value="1"/>
</dbReference>
<dbReference type="Gene3D" id="1.10.10.10">
    <property type="entry name" value="Winged helix-like DNA-binding domain superfamily/Winged helix DNA-binding domain"/>
    <property type="match status" value="1"/>
</dbReference>
<dbReference type="InterPro" id="IPR051081">
    <property type="entry name" value="HTH_MetalResp_TranReg"/>
</dbReference>
<dbReference type="CDD" id="cd00090">
    <property type="entry name" value="HTH_ARSR"/>
    <property type="match status" value="1"/>
</dbReference>
<dbReference type="GO" id="GO:0003677">
    <property type="term" value="F:DNA binding"/>
    <property type="evidence" value="ECO:0007669"/>
    <property type="project" value="UniProtKB-KW"/>
</dbReference>
<name>A0A5C8M1I8_9GAMM</name>
<evidence type="ECO:0000256" key="1">
    <source>
        <dbReference type="ARBA" id="ARBA00023015"/>
    </source>
</evidence>